<dbReference type="HOGENOM" id="CLU_139132_1_1_7"/>
<dbReference type="KEGG" id="ddn:DND132_2397"/>
<organism evidence="2 3">
    <name type="scientific">Pseudodesulfovibrio mercurii</name>
    <dbReference type="NCBI Taxonomy" id="641491"/>
    <lineage>
        <taxon>Bacteria</taxon>
        <taxon>Pseudomonadati</taxon>
        <taxon>Thermodesulfobacteriota</taxon>
        <taxon>Desulfovibrionia</taxon>
        <taxon>Desulfovibrionales</taxon>
        <taxon>Desulfovibrionaceae</taxon>
    </lineage>
</organism>
<gene>
    <name evidence="2" type="ORF">DND132_2397</name>
</gene>
<dbReference type="InterPro" id="IPR048844">
    <property type="entry name" value="LpdD_chaperone-like"/>
</dbReference>
<name>F0JC27_9BACT</name>
<dbReference type="RefSeq" id="WP_014323026.1">
    <property type="nucleotide sequence ID" value="NC_016803.1"/>
</dbReference>
<dbReference type="AlphaFoldDB" id="F0JC27"/>
<dbReference type="Pfam" id="PF21758">
    <property type="entry name" value="PAC_bac"/>
    <property type="match status" value="1"/>
</dbReference>
<dbReference type="Proteomes" id="UP000007845">
    <property type="component" value="Chromosome"/>
</dbReference>
<keyword evidence="3" id="KW-1185">Reference proteome</keyword>
<protein>
    <recommendedName>
        <fullName evidence="1">Prenylated flavin chaperone LpdD-like domain-containing protein</fullName>
    </recommendedName>
</protein>
<reference evidence="2 3" key="1">
    <citation type="journal article" date="2011" name="J. Bacteriol.">
        <title>Genome sequence of the mercury-methylating strain Desulfovibrio desulfuricans ND132.</title>
        <authorList>
            <person name="Brown S.D."/>
            <person name="Gilmour C.C."/>
            <person name="Kucken A.M."/>
            <person name="Wall J.D."/>
            <person name="Elias D.A."/>
            <person name="Brandt C.C."/>
            <person name="Podar M."/>
            <person name="Chertkov O."/>
            <person name="Held B."/>
            <person name="Bruce D.C."/>
            <person name="Detter J.C."/>
            <person name="Tapia R."/>
            <person name="Han C.S."/>
            <person name="Goodwin L.A."/>
            <person name="Cheng J.F."/>
            <person name="Pitluck S."/>
            <person name="Woyke T."/>
            <person name="Mikhailova N."/>
            <person name="Ivanova N.N."/>
            <person name="Han J."/>
            <person name="Lucas S."/>
            <person name="Lapidus A.L."/>
            <person name="Land M.L."/>
            <person name="Hauser L.J."/>
            <person name="Palumbo A.V."/>
        </authorList>
    </citation>
    <scope>NUCLEOTIDE SEQUENCE [LARGE SCALE GENOMIC DNA]</scope>
    <source>
        <strain evidence="2 3">ND132</strain>
    </source>
</reference>
<evidence type="ECO:0000313" key="3">
    <source>
        <dbReference type="Proteomes" id="UP000007845"/>
    </source>
</evidence>
<proteinExistence type="predicted"/>
<evidence type="ECO:0000313" key="2">
    <source>
        <dbReference type="EMBL" id="EGB15600.1"/>
    </source>
</evidence>
<evidence type="ECO:0000259" key="1">
    <source>
        <dbReference type="Pfam" id="PF21758"/>
    </source>
</evidence>
<dbReference type="OrthoDB" id="5878625at2"/>
<dbReference type="STRING" id="641491.DND132_2397"/>
<sequence length="127" mass="13328">MISLERGNGRFLLRMTIVRMGNDYCVALHGGDRSHIGAVALAVPGGLGSADIRVSVLPLPGHQERELAVDTARCLAGVWGGTVAVSCGIHLDDATPEEIAYVLAVADELVRDAMQRCGKEACPCVSS</sequence>
<dbReference type="EMBL" id="CP003220">
    <property type="protein sequence ID" value="EGB15600.1"/>
    <property type="molecule type" value="Genomic_DNA"/>
</dbReference>
<accession>F0JC27</accession>
<dbReference type="eggNOG" id="COG1443">
    <property type="taxonomic scope" value="Bacteria"/>
</dbReference>
<feature type="domain" description="Prenylated flavin chaperone LpdD-like" evidence="1">
    <location>
        <begin position="8"/>
        <end position="116"/>
    </location>
</feature>